<dbReference type="AlphaFoldDB" id="A0A2P6P9A9"/>
<evidence type="ECO:0000313" key="10">
    <source>
        <dbReference type="Proteomes" id="UP000238479"/>
    </source>
</evidence>
<evidence type="ECO:0000256" key="8">
    <source>
        <dbReference type="SAM" id="Phobius"/>
    </source>
</evidence>
<dbReference type="GO" id="GO:0016020">
    <property type="term" value="C:membrane"/>
    <property type="evidence" value="ECO:0007669"/>
    <property type="project" value="UniProtKB-SubCell"/>
</dbReference>
<evidence type="ECO:0000256" key="1">
    <source>
        <dbReference type="ARBA" id="ARBA00004479"/>
    </source>
</evidence>
<comment type="subcellular location">
    <subcellularLocation>
        <location evidence="1">Membrane</location>
        <topology evidence="1">Single-pass type I membrane protein</topology>
    </subcellularLocation>
</comment>
<reference evidence="9 10" key="1">
    <citation type="journal article" date="2018" name="Nat. Genet.">
        <title>The Rosa genome provides new insights in the design of modern roses.</title>
        <authorList>
            <person name="Bendahmane M."/>
        </authorList>
    </citation>
    <scope>NUCLEOTIDE SEQUENCE [LARGE SCALE GENOMIC DNA]</scope>
    <source>
        <strain evidence="10">cv. Old Blush</strain>
    </source>
</reference>
<gene>
    <name evidence="9" type="ORF">RchiOBHm_Chr7g0206571</name>
</gene>
<dbReference type="PANTHER" id="PTHR48063">
    <property type="entry name" value="LRR RECEPTOR-LIKE KINASE"/>
    <property type="match status" value="1"/>
</dbReference>
<sequence>MGNLGLCGPPLTQSCPAEGTVQDDGIARGTEIDNKEQVSDGLINLGFFICAVLGFVTGFWMVCGSLLLKTSWRYAYFRFLDNAKDWIYVKTSVYKAKVQRRLQR</sequence>
<evidence type="ECO:0000256" key="3">
    <source>
        <dbReference type="ARBA" id="ARBA00022729"/>
    </source>
</evidence>
<comment type="caution">
    <text evidence="9">The sequence shown here is derived from an EMBL/GenBank/DDBJ whole genome shotgun (WGS) entry which is preliminary data.</text>
</comment>
<keyword evidence="3" id="KW-0732">Signal</keyword>
<accession>A0A2P6P9A9</accession>
<dbReference type="InterPro" id="IPR046956">
    <property type="entry name" value="RLP23-like"/>
</dbReference>
<keyword evidence="5 8" id="KW-0472">Membrane</keyword>
<keyword evidence="6" id="KW-0675">Receptor</keyword>
<evidence type="ECO:0000256" key="7">
    <source>
        <dbReference type="ARBA" id="ARBA00023180"/>
    </source>
</evidence>
<dbReference type="EMBL" id="PDCK01000045">
    <property type="protein sequence ID" value="PRQ18487.1"/>
    <property type="molecule type" value="Genomic_DNA"/>
</dbReference>
<evidence type="ECO:0000256" key="4">
    <source>
        <dbReference type="ARBA" id="ARBA00022989"/>
    </source>
</evidence>
<protein>
    <submittedName>
        <fullName evidence="9">Uncharacterized protein</fullName>
    </submittedName>
</protein>
<name>A0A2P6P9A9_ROSCH</name>
<feature type="transmembrane region" description="Helical" evidence="8">
    <location>
        <begin position="45"/>
        <end position="68"/>
    </location>
</feature>
<keyword evidence="4 8" id="KW-1133">Transmembrane helix</keyword>
<keyword evidence="10" id="KW-1185">Reference proteome</keyword>
<dbReference type="OMA" id="KWYKWYK"/>
<dbReference type="STRING" id="74649.A0A2P6P9A9"/>
<evidence type="ECO:0000256" key="2">
    <source>
        <dbReference type="ARBA" id="ARBA00022692"/>
    </source>
</evidence>
<proteinExistence type="predicted"/>
<keyword evidence="7" id="KW-0325">Glycoprotein</keyword>
<dbReference type="Proteomes" id="UP000238479">
    <property type="component" value="Chromosome 7"/>
</dbReference>
<dbReference type="PANTHER" id="PTHR48063:SF98">
    <property type="entry name" value="LRR RECEPTOR-LIKE SERINE_THREONINE-PROTEIN KINASE FLS2"/>
    <property type="match status" value="1"/>
</dbReference>
<evidence type="ECO:0000313" key="9">
    <source>
        <dbReference type="EMBL" id="PRQ18487.1"/>
    </source>
</evidence>
<dbReference type="Gramene" id="PRQ18487">
    <property type="protein sequence ID" value="PRQ18487"/>
    <property type="gene ID" value="RchiOBHm_Chr7g0206571"/>
</dbReference>
<organism evidence="9 10">
    <name type="scientific">Rosa chinensis</name>
    <name type="common">China rose</name>
    <dbReference type="NCBI Taxonomy" id="74649"/>
    <lineage>
        <taxon>Eukaryota</taxon>
        <taxon>Viridiplantae</taxon>
        <taxon>Streptophyta</taxon>
        <taxon>Embryophyta</taxon>
        <taxon>Tracheophyta</taxon>
        <taxon>Spermatophyta</taxon>
        <taxon>Magnoliopsida</taxon>
        <taxon>eudicotyledons</taxon>
        <taxon>Gunneridae</taxon>
        <taxon>Pentapetalae</taxon>
        <taxon>rosids</taxon>
        <taxon>fabids</taxon>
        <taxon>Rosales</taxon>
        <taxon>Rosaceae</taxon>
        <taxon>Rosoideae</taxon>
        <taxon>Rosoideae incertae sedis</taxon>
        <taxon>Rosa</taxon>
    </lineage>
</organism>
<evidence type="ECO:0000256" key="6">
    <source>
        <dbReference type="ARBA" id="ARBA00023170"/>
    </source>
</evidence>
<evidence type="ECO:0000256" key="5">
    <source>
        <dbReference type="ARBA" id="ARBA00023136"/>
    </source>
</evidence>
<keyword evidence="2 8" id="KW-0812">Transmembrane</keyword>